<accession>A0A101LU24</accession>
<reference evidence="1" key="1">
    <citation type="journal article" date="2015" name="Genome Biol. Evol.">
        <title>Organellar Genomes of White Spruce (Picea glauca): Assembly and Annotation.</title>
        <authorList>
            <person name="Jackman S.D."/>
            <person name="Warren R.L."/>
            <person name="Gibb E.A."/>
            <person name="Vandervalk B.P."/>
            <person name="Mohamadi H."/>
            <person name="Chu J."/>
            <person name="Raymond A."/>
            <person name="Pleasance S."/>
            <person name="Coope R."/>
            <person name="Wildung M.R."/>
            <person name="Ritland C.E."/>
            <person name="Bousquet J."/>
            <person name="Jones S.J."/>
            <person name="Bohlmann J."/>
            <person name="Birol I."/>
        </authorList>
    </citation>
    <scope>NUCLEOTIDE SEQUENCE [LARGE SCALE GENOMIC DNA]</scope>
    <source>
        <tissue evidence="1">Flushing bud</tissue>
    </source>
</reference>
<keyword evidence="1" id="KW-0496">Mitochondrion</keyword>
<dbReference type="EMBL" id="LKAM01000020">
    <property type="protein sequence ID" value="KUM45362.1"/>
    <property type="molecule type" value="Genomic_DNA"/>
</dbReference>
<organism evidence="1">
    <name type="scientific">Picea glauca</name>
    <name type="common">White spruce</name>
    <name type="synonym">Pinus glauca</name>
    <dbReference type="NCBI Taxonomy" id="3330"/>
    <lineage>
        <taxon>Eukaryota</taxon>
        <taxon>Viridiplantae</taxon>
        <taxon>Streptophyta</taxon>
        <taxon>Embryophyta</taxon>
        <taxon>Tracheophyta</taxon>
        <taxon>Spermatophyta</taxon>
        <taxon>Pinopsida</taxon>
        <taxon>Pinidae</taxon>
        <taxon>Conifers I</taxon>
        <taxon>Pinales</taxon>
        <taxon>Pinaceae</taxon>
        <taxon>Picea</taxon>
    </lineage>
</organism>
<dbReference type="AlphaFoldDB" id="A0A101LU24"/>
<comment type="caution">
    <text evidence="1">The sequence shown here is derived from an EMBL/GenBank/DDBJ whole genome shotgun (WGS) entry which is preliminary data.</text>
</comment>
<evidence type="ECO:0000313" key="1">
    <source>
        <dbReference type="EMBL" id="KUM45362.1"/>
    </source>
</evidence>
<protein>
    <submittedName>
        <fullName evidence="1">Uncharacterized protein</fullName>
    </submittedName>
</protein>
<name>A0A101LU24_PICGL</name>
<gene>
    <name evidence="1" type="ORF">ABT39_MTgene3435</name>
</gene>
<sequence>MDMVCYMCSSSFTKVGKDFDSYVMADGSFKKGNKSFHYRLKGGIRISRLINVPLGSHTG</sequence>
<proteinExistence type="predicted"/>
<geneLocation type="mitochondrion" evidence="1"/>